<sequence>MNRAYAGDFCTIVAAYIAARGSCGSRSYEAPLPESNTSGSAEDSMKLKELMNIVPKLVTNKKLLETELATDKDTYGKGSFTLRIREVNSGLIDDHPLDFFGFRESLKDEVAQIGVSKVKSTDKGKRYRRRARSMAKIINTGLDAEKEINTGIEEVSTGSAKVNSGTASKRGQREGNTLMVEKDIQATHKTKEQIRQEAAGLEEAY</sequence>
<dbReference type="EMBL" id="BQNB010008882">
    <property type="protein sequence ID" value="GJS55646.1"/>
    <property type="molecule type" value="Genomic_DNA"/>
</dbReference>
<organism evidence="2 3">
    <name type="scientific">Tanacetum coccineum</name>
    <dbReference type="NCBI Taxonomy" id="301880"/>
    <lineage>
        <taxon>Eukaryota</taxon>
        <taxon>Viridiplantae</taxon>
        <taxon>Streptophyta</taxon>
        <taxon>Embryophyta</taxon>
        <taxon>Tracheophyta</taxon>
        <taxon>Spermatophyta</taxon>
        <taxon>Magnoliopsida</taxon>
        <taxon>eudicotyledons</taxon>
        <taxon>Gunneridae</taxon>
        <taxon>Pentapetalae</taxon>
        <taxon>asterids</taxon>
        <taxon>campanulids</taxon>
        <taxon>Asterales</taxon>
        <taxon>Asteraceae</taxon>
        <taxon>Asteroideae</taxon>
        <taxon>Anthemideae</taxon>
        <taxon>Anthemidinae</taxon>
        <taxon>Tanacetum</taxon>
    </lineage>
</organism>
<name>A0ABQ4WRY8_9ASTR</name>
<dbReference type="Proteomes" id="UP001151760">
    <property type="component" value="Unassembled WGS sequence"/>
</dbReference>
<keyword evidence="3" id="KW-1185">Reference proteome</keyword>
<protein>
    <submittedName>
        <fullName evidence="2">Uncharacterized protein</fullName>
    </submittedName>
</protein>
<accession>A0ABQ4WRY8</accession>
<evidence type="ECO:0000313" key="3">
    <source>
        <dbReference type="Proteomes" id="UP001151760"/>
    </source>
</evidence>
<reference evidence="2" key="1">
    <citation type="journal article" date="2022" name="Int. J. Mol. Sci.">
        <title>Draft Genome of Tanacetum Coccineum: Genomic Comparison of Closely Related Tanacetum-Family Plants.</title>
        <authorList>
            <person name="Yamashiro T."/>
            <person name="Shiraishi A."/>
            <person name="Nakayama K."/>
            <person name="Satake H."/>
        </authorList>
    </citation>
    <scope>NUCLEOTIDE SEQUENCE</scope>
</reference>
<feature type="region of interest" description="Disordered" evidence="1">
    <location>
        <begin position="156"/>
        <end position="176"/>
    </location>
</feature>
<feature type="compositionally biased region" description="Polar residues" evidence="1">
    <location>
        <begin position="156"/>
        <end position="169"/>
    </location>
</feature>
<evidence type="ECO:0000256" key="1">
    <source>
        <dbReference type="SAM" id="MobiDB-lite"/>
    </source>
</evidence>
<comment type="caution">
    <text evidence="2">The sequence shown here is derived from an EMBL/GenBank/DDBJ whole genome shotgun (WGS) entry which is preliminary data.</text>
</comment>
<gene>
    <name evidence="2" type="ORF">Tco_0629008</name>
</gene>
<evidence type="ECO:0000313" key="2">
    <source>
        <dbReference type="EMBL" id="GJS55646.1"/>
    </source>
</evidence>
<proteinExistence type="predicted"/>
<reference evidence="2" key="2">
    <citation type="submission" date="2022-01" db="EMBL/GenBank/DDBJ databases">
        <authorList>
            <person name="Yamashiro T."/>
            <person name="Shiraishi A."/>
            <person name="Satake H."/>
            <person name="Nakayama K."/>
        </authorList>
    </citation>
    <scope>NUCLEOTIDE SEQUENCE</scope>
</reference>